<reference evidence="2" key="1">
    <citation type="journal article" date="2014" name="Front. Microbiol.">
        <title>High frequency of phylogenetically diverse reductive dehalogenase-homologous genes in deep subseafloor sedimentary metagenomes.</title>
        <authorList>
            <person name="Kawai M."/>
            <person name="Futagami T."/>
            <person name="Toyoda A."/>
            <person name="Takaki Y."/>
            <person name="Nishi S."/>
            <person name="Hori S."/>
            <person name="Arai W."/>
            <person name="Tsubouchi T."/>
            <person name="Morono Y."/>
            <person name="Uchiyama I."/>
            <person name="Ito T."/>
            <person name="Fujiyama A."/>
            <person name="Inagaki F."/>
            <person name="Takami H."/>
        </authorList>
    </citation>
    <scope>NUCLEOTIDE SEQUENCE</scope>
    <source>
        <strain evidence="2">Expedition CK06-06</strain>
    </source>
</reference>
<dbReference type="AlphaFoldDB" id="X1HZ13"/>
<feature type="domain" description="Methyltransferase FkbM" evidence="1">
    <location>
        <begin position="2"/>
        <end position="78"/>
    </location>
</feature>
<organism evidence="2">
    <name type="scientific">marine sediment metagenome</name>
    <dbReference type="NCBI Taxonomy" id="412755"/>
    <lineage>
        <taxon>unclassified sequences</taxon>
        <taxon>metagenomes</taxon>
        <taxon>ecological metagenomes</taxon>
    </lineage>
</organism>
<proteinExistence type="predicted"/>
<evidence type="ECO:0000259" key="1">
    <source>
        <dbReference type="Pfam" id="PF05050"/>
    </source>
</evidence>
<dbReference type="InterPro" id="IPR006342">
    <property type="entry name" value="FkbM_mtfrase"/>
</dbReference>
<dbReference type="Gene3D" id="3.40.50.150">
    <property type="entry name" value="Vaccinia Virus protein VP39"/>
    <property type="match status" value="1"/>
</dbReference>
<sequence length="118" mass="14414">MVKTMTLNRFVRKQEIKEINLIRMDVEGFEIEILKDINKTIELMPKGSFLSVEFHPVIFDNREMLIKTFEKIIVYYGFEIEKITWHKEEFDLSNTEFKNWLLKKNACPQVFFRRRVYD</sequence>
<comment type="caution">
    <text evidence="2">The sequence shown here is derived from an EMBL/GenBank/DDBJ whole genome shotgun (WGS) entry which is preliminary data.</text>
</comment>
<accession>X1HZ13</accession>
<protein>
    <recommendedName>
        <fullName evidence="1">Methyltransferase FkbM domain-containing protein</fullName>
    </recommendedName>
</protein>
<gene>
    <name evidence="2" type="ORF">S03H2_27613</name>
</gene>
<dbReference type="Pfam" id="PF05050">
    <property type="entry name" value="Methyltransf_21"/>
    <property type="match status" value="1"/>
</dbReference>
<name>X1HZ13_9ZZZZ</name>
<dbReference type="EMBL" id="BARU01016615">
    <property type="protein sequence ID" value="GAH50523.1"/>
    <property type="molecule type" value="Genomic_DNA"/>
</dbReference>
<evidence type="ECO:0000313" key="2">
    <source>
        <dbReference type="EMBL" id="GAH50523.1"/>
    </source>
</evidence>
<dbReference type="InterPro" id="IPR029063">
    <property type="entry name" value="SAM-dependent_MTases_sf"/>
</dbReference>
<dbReference type="SUPFAM" id="SSF53335">
    <property type="entry name" value="S-adenosyl-L-methionine-dependent methyltransferases"/>
    <property type="match status" value="1"/>
</dbReference>